<dbReference type="eggNOG" id="ENOG503361K">
    <property type="taxonomic scope" value="Bacteria"/>
</dbReference>
<sequence>MAVDYDSPRTREEEDIATDSLEGLQAASENNRIADDDDGEIVEPYELPGADLSGEELEISVVPRQDDEFTCGSCFLVQHRSMMAYDPGDGFPICRDCA</sequence>
<comment type="caution">
    <text evidence="2">The sequence shown here is derived from an EMBL/GenBank/DDBJ whole genome shotgun (WGS) entry which is preliminary data.</text>
</comment>
<protein>
    <recommendedName>
        <fullName evidence="4">dUTPase</fullName>
    </recommendedName>
</protein>
<dbReference type="InterPro" id="IPR025242">
    <property type="entry name" value="DUF4193"/>
</dbReference>
<evidence type="ECO:0000256" key="1">
    <source>
        <dbReference type="SAM" id="MobiDB-lite"/>
    </source>
</evidence>
<name>A0A095Y3B4_9CORY</name>
<evidence type="ECO:0000313" key="2">
    <source>
        <dbReference type="EMBL" id="KGF16920.1"/>
    </source>
</evidence>
<dbReference type="Pfam" id="PF13834">
    <property type="entry name" value="DUF4193"/>
    <property type="match status" value="1"/>
</dbReference>
<evidence type="ECO:0000313" key="3">
    <source>
        <dbReference type="Proteomes" id="UP000029548"/>
    </source>
</evidence>
<dbReference type="RefSeq" id="WP_035121902.1">
    <property type="nucleotide sequence ID" value="NZ_JRNE01000047.1"/>
</dbReference>
<dbReference type="Proteomes" id="UP000029548">
    <property type="component" value="Unassembled WGS sequence"/>
</dbReference>
<accession>A0A095Y3B4</accession>
<gene>
    <name evidence="2" type="ORF">HMPREF1650_06160</name>
</gene>
<organism evidence="2 3">
    <name type="scientific">Corynebacterium freneyi DNF00450</name>
    <dbReference type="NCBI Taxonomy" id="1287475"/>
    <lineage>
        <taxon>Bacteria</taxon>
        <taxon>Bacillati</taxon>
        <taxon>Actinomycetota</taxon>
        <taxon>Actinomycetes</taxon>
        <taxon>Mycobacteriales</taxon>
        <taxon>Corynebacteriaceae</taxon>
        <taxon>Corynebacterium</taxon>
    </lineage>
</organism>
<evidence type="ECO:0008006" key="4">
    <source>
        <dbReference type="Google" id="ProtNLM"/>
    </source>
</evidence>
<dbReference type="EMBL" id="JRNE01000047">
    <property type="protein sequence ID" value="KGF16920.1"/>
    <property type="molecule type" value="Genomic_DNA"/>
</dbReference>
<proteinExistence type="predicted"/>
<feature type="compositionally biased region" description="Basic and acidic residues" evidence="1">
    <location>
        <begin position="1"/>
        <end position="12"/>
    </location>
</feature>
<dbReference type="AlphaFoldDB" id="A0A095Y3B4"/>
<feature type="region of interest" description="Disordered" evidence="1">
    <location>
        <begin position="1"/>
        <end position="37"/>
    </location>
</feature>
<reference evidence="2 3" key="1">
    <citation type="submission" date="2014-07" db="EMBL/GenBank/DDBJ databases">
        <authorList>
            <person name="McCorrison J."/>
            <person name="Sanka R."/>
            <person name="Torralba M."/>
            <person name="Gillis M."/>
            <person name="Haft D.H."/>
            <person name="Methe B."/>
            <person name="Sutton G."/>
            <person name="Nelson K.E."/>
        </authorList>
    </citation>
    <scope>NUCLEOTIDE SEQUENCE [LARGE SCALE GENOMIC DNA]</scope>
    <source>
        <strain evidence="2 3">DNF00450</strain>
    </source>
</reference>